<dbReference type="RefSeq" id="WP_063697598.1">
    <property type="nucleotide sequence ID" value="NZ_BBIM01000030.1"/>
</dbReference>
<feature type="compositionally biased region" description="Polar residues" evidence="1">
    <location>
        <begin position="105"/>
        <end position="117"/>
    </location>
</feature>
<dbReference type="PANTHER" id="PTHR33795:SF1">
    <property type="entry name" value="INSERTION ELEMENT IS150 PROTEIN INSJ"/>
    <property type="match status" value="1"/>
</dbReference>
<keyword evidence="3" id="KW-1185">Reference proteome</keyword>
<organism evidence="2 3">
    <name type="scientific">Pediococcus inopinatus</name>
    <dbReference type="NCBI Taxonomy" id="114090"/>
    <lineage>
        <taxon>Bacteria</taxon>
        <taxon>Bacillati</taxon>
        <taxon>Bacillota</taxon>
        <taxon>Bacilli</taxon>
        <taxon>Lactobacillales</taxon>
        <taxon>Lactobacillaceae</taxon>
        <taxon>Pediococcus</taxon>
    </lineage>
</organism>
<dbReference type="SUPFAM" id="SSF46689">
    <property type="entry name" value="Homeodomain-like"/>
    <property type="match status" value="1"/>
</dbReference>
<evidence type="ECO:0000313" key="2">
    <source>
        <dbReference type="EMBL" id="WPC20924.1"/>
    </source>
</evidence>
<dbReference type="EMBL" id="CP104778">
    <property type="protein sequence ID" value="WPC20924.1"/>
    <property type="molecule type" value="Genomic_DNA"/>
</dbReference>
<dbReference type="InterPro" id="IPR052057">
    <property type="entry name" value="IS150/IS1296_orfA-like"/>
</dbReference>
<proteinExistence type="predicted"/>
<accession>A0ABZ0Q2P7</accession>
<gene>
    <name evidence="2" type="ORF">N6G96_06365</name>
</gene>
<dbReference type="InterPro" id="IPR009057">
    <property type="entry name" value="Homeodomain-like_sf"/>
</dbReference>
<protein>
    <submittedName>
        <fullName evidence="2">Helix-turn-helix domain-containing protein</fullName>
    </submittedName>
</protein>
<name>A0ABZ0Q2P7_9LACO</name>
<evidence type="ECO:0000256" key="1">
    <source>
        <dbReference type="SAM" id="MobiDB-lite"/>
    </source>
</evidence>
<feature type="compositionally biased region" description="Basic and acidic residues" evidence="1">
    <location>
        <begin position="119"/>
        <end position="130"/>
    </location>
</feature>
<evidence type="ECO:0000313" key="3">
    <source>
        <dbReference type="Proteomes" id="UP001302696"/>
    </source>
</evidence>
<dbReference type="Proteomes" id="UP001302696">
    <property type="component" value="Chromosome"/>
</dbReference>
<sequence>MFSKENKINAVLELTSGLPQSIIMKKYSIKGSAILYEWKRRLEQFGVEGLSLNHRKTYFDYSFKMKVIKWRLDQNASLPITAKQFRIKHPAVIWQWERALEQGHLNPNQRRSNTMSDSNNEKSKKELEEENRKLRVKLAYLEKLHALVQKKKALKTRKKHK</sequence>
<reference evidence="3" key="1">
    <citation type="submission" date="2024-06" db="EMBL/GenBank/DDBJ databases">
        <authorList>
            <person name="Chang H.C."/>
            <person name="Mun S.Y."/>
        </authorList>
    </citation>
    <scope>NUCLEOTIDE SEQUENCE [LARGE SCALE GENOMIC DNA]</scope>
    <source>
        <strain evidence="3">KT1</strain>
    </source>
</reference>
<dbReference type="PANTHER" id="PTHR33795">
    <property type="entry name" value="INSERTION ELEMENT IS150 PROTEIN INSJ"/>
    <property type="match status" value="1"/>
</dbReference>
<feature type="region of interest" description="Disordered" evidence="1">
    <location>
        <begin position="105"/>
        <end position="130"/>
    </location>
</feature>